<reference evidence="2" key="2">
    <citation type="submission" date="2020-05" db="UniProtKB">
        <authorList>
            <consortium name="EnsemblMetazoa"/>
        </authorList>
    </citation>
    <scope>IDENTIFICATION</scope>
    <source>
        <strain evidence="2">maculatus3</strain>
    </source>
</reference>
<evidence type="ECO:0000256" key="1">
    <source>
        <dbReference type="SAM" id="MobiDB-lite"/>
    </source>
</evidence>
<feature type="region of interest" description="Disordered" evidence="1">
    <location>
        <begin position="209"/>
        <end position="252"/>
    </location>
</feature>
<protein>
    <submittedName>
        <fullName evidence="2">Uncharacterized protein</fullName>
    </submittedName>
</protein>
<feature type="compositionally biased region" description="Basic and acidic residues" evidence="1">
    <location>
        <begin position="238"/>
        <end position="252"/>
    </location>
</feature>
<evidence type="ECO:0000313" key="3">
    <source>
        <dbReference type="Proteomes" id="UP000075901"/>
    </source>
</evidence>
<dbReference type="Proteomes" id="UP000075901">
    <property type="component" value="Unassembled WGS sequence"/>
</dbReference>
<feature type="region of interest" description="Disordered" evidence="1">
    <location>
        <begin position="138"/>
        <end position="184"/>
    </location>
</feature>
<dbReference type="EnsemblMetazoa" id="AMAM002717-RA">
    <property type="protein sequence ID" value="AMAM002717-PA"/>
    <property type="gene ID" value="AMAM002717"/>
</dbReference>
<keyword evidence="3" id="KW-1185">Reference proteome</keyword>
<sequence>MGRLLGCRELYQSVVGVLRLQKDAQLQISSFKDVQVGRCVTLSDSLRLSSTVRVVSVLFRVSVQSLVNSFMCTTDQRGMASSVQAQLHASSTRPGYATKDQLPAAIAARCKSPSATGVIAVKTPFSIEDILFQNGGAGASVGHPNSPSRERVIPSPTDHHPVESDVDESDAGEDSPEVATVPTVNAATSNRSKSSCELSVSERSVVGGNCGENNAKSGGDSVSVRGRNGQDGNGLVKGGEDDYRKMMMHSER</sequence>
<evidence type="ECO:0000313" key="2">
    <source>
        <dbReference type="EnsemblMetazoa" id="AMAM002717-PA"/>
    </source>
</evidence>
<organism evidence="2 3">
    <name type="scientific">Anopheles maculatus</name>
    <dbReference type="NCBI Taxonomy" id="74869"/>
    <lineage>
        <taxon>Eukaryota</taxon>
        <taxon>Metazoa</taxon>
        <taxon>Ecdysozoa</taxon>
        <taxon>Arthropoda</taxon>
        <taxon>Hexapoda</taxon>
        <taxon>Insecta</taxon>
        <taxon>Pterygota</taxon>
        <taxon>Neoptera</taxon>
        <taxon>Endopterygota</taxon>
        <taxon>Diptera</taxon>
        <taxon>Nematocera</taxon>
        <taxon>Culicoidea</taxon>
        <taxon>Culicidae</taxon>
        <taxon>Anophelinae</taxon>
        <taxon>Anopheles</taxon>
        <taxon>Anopheles maculatus group</taxon>
    </lineage>
</organism>
<proteinExistence type="predicted"/>
<dbReference type="VEuPathDB" id="VectorBase:AMAM002717"/>
<reference evidence="3" key="1">
    <citation type="submission" date="2013-09" db="EMBL/GenBank/DDBJ databases">
        <title>The Genome Sequence of Anopheles maculatus species B.</title>
        <authorList>
            <consortium name="The Broad Institute Genomics Platform"/>
            <person name="Neafsey D.E."/>
            <person name="Besansky N."/>
            <person name="Howell P."/>
            <person name="Walton C."/>
            <person name="Young S.K."/>
            <person name="Zeng Q."/>
            <person name="Gargeya S."/>
            <person name="Fitzgerald M."/>
            <person name="Haas B."/>
            <person name="Abouelleil A."/>
            <person name="Allen A.W."/>
            <person name="Alvarado L."/>
            <person name="Arachchi H.M."/>
            <person name="Berlin A.M."/>
            <person name="Chapman S.B."/>
            <person name="Gainer-Dewar J."/>
            <person name="Goldberg J."/>
            <person name="Griggs A."/>
            <person name="Gujja S."/>
            <person name="Hansen M."/>
            <person name="Howarth C."/>
            <person name="Imamovic A."/>
            <person name="Ireland A."/>
            <person name="Larimer J."/>
            <person name="McCowan C."/>
            <person name="Murphy C."/>
            <person name="Pearson M."/>
            <person name="Poon T.W."/>
            <person name="Priest M."/>
            <person name="Roberts A."/>
            <person name="Saif S."/>
            <person name="Shea T."/>
            <person name="Sisk P."/>
            <person name="Sykes S."/>
            <person name="Wortman J."/>
            <person name="Nusbaum C."/>
            <person name="Birren B."/>
        </authorList>
    </citation>
    <scope>NUCLEOTIDE SEQUENCE [LARGE SCALE GENOMIC DNA]</scope>
    <source>
        <strain evidence="3">maculatus3</strain>
    </source>
</reference>
<feature type="compositionally biased region" description="Acidic residues" evidence="1">
    <location>
        <begin position="164"/>
        <end position="176"/>
    </location>
</feature>
<feature type="compositionally biased region" description="Basic and acidic residues" evidence="1">
    <location>
        <begin position="148"/>
        <end position="163"/>
    </location>
</feature>
<accession>A0A182SA53</accession>
<dbReference type="AlphaFoldDB" id="A0A182SA53"/>
<name>A0A182SA53_9DIPT</name>